<name>A0A8J8SGL2_9FIRM</name>
<dbReference type="InterPro" id="IPR028082">
    <property type="entry name" value="Peripla_BP_I"/>
</dbReference>
<dbReference type="Gene3D" id="3.40.50.2300">
    <property type="match status" value="2"/>
</dbReference>
<dbReference type="AlphaFoldDB" id="A0A8J8SGL2"/>
<gene>
    <name evidence="5" type="ORF">HZI73_09045</name>
</gene>
<dbReference type="KEGG" id="vpy:HZI73_09045"/>
<comment type="subcellular location">
    <subcellularLocation>
        <location evidence="1">Cell envelope</location>
    </subcellularLocation>
</comment>
<dbReference type="PROSITE" id="PS51257">
    <property type="entry name" value="PROKAR_LIPOPROTEIN"/>
    <property type="match status" value="1"/>
</dbReference>
<dbReference type="Proteomes" id="UP000683246">
    <property type="component" value="Chromosome"/>
</dbReference>
<dbReference type="InterPro" id="IPR025997">
    <property type="entry name" value="SBP_2_dom"/>
</dbReference>
<keyword evidence="3" id="KW-0732">Signal</keyword>
<sequence>MLKTLLALLITIALILVGCARRSDEIGERLHPSENNLLPQDKDYNEPEVDMTHLKSYDGQLLIYPTEKKEIPPRPSQPELLPPDNARHWFDIEYPGWVTEKINMPVSPGDGPKGKKVSVIVTSRHPYWTAVGIGAKKVADAYEIDFKMLNANQDLQLQNQYIDEAIEEKVDMILLASMDTKEAITQAKKINDAGIPLILFNTLPESEALKYCLAWSGPDDWANFEKLSRVLADKMNKQGGVGYLRHTPVGGSPYYSRTWAPITELMVYAPEIITLVSKDCAFDYDESKDMVLQWIDQYGYGLKGIVCSDDSIQAIGAIDACKEMGRGDIIIVASGNGKHGMDAVKNGDLFAITYQSAEADGALPMKVAADWFKGEDIQPIYYLSSNIITRENVDKYMPAQW</sequence>
<organism evidence="5 6">
    <name type="scientific">Vallitalea pronyensis</name>
    <dbReference type="NCBI Taxonomy" id="1348613"/>
    <lineage>
        <taxon>Bacteria</taxon>
        <taxon>Bacillati</taxon>
        <taxon>Bacillota</taxon>
        <taxon>Clostridia</taxon>
        <taxon>Lachnospirales</taxon>
        <taxon>Vallitaleaceae</taxon>
        <taxon>Vallitalea</taxon>
    </lineage>
</organism>
<dbReference type="Pfam" id="PF13407">
    <property type="entry name" value="Peripla_BP_4"/>
    <property type="match status" value="1"/>
</dbReference>
<feature type="domain" description="Periplasmic binding protein" evidence="4">
    <location>
        <begin position="122"/>
        <end position="375"/>
    </location>
</feature>
<comment type="similarity">
    <text evidence="2">Belongs to the bacterial solute-binding protein 2 family.</text>
</comment>
<dbReference type="SUPFAM" id="SSF53822">
    <property type="entry name" value="Periplasmic binding protein-like I"/>
    <property type="match status" value="1"/>
</dbReference>
<dbReference type="GO" id="GO:0030313">
    <property type="term" value="C:cell envelope"/>
    <property type="evidence" value="ECO:0007669"/>
    <property type="project" value="UniProtKB-SubCell"/>
</dbReference>
<dbReference type="PANTHER" id="PTHR46847:SF1">
    <property type="entry name" value="D-ALLOSE-BINDING PERIPLASMIC PROTEIN-RELATED"/>
    <property type="match status" value="1"/>
</dbReference>
<proteinExistence type="inferred from homology"/>
<dbReference type="EMBL" id="CP058649">
    <property type="protein sequence ID" value="QUI22438.1"/>
    <property type="molecule type" value="Genomic_DNA"/>
</dbReference>
<dbReference type="GO" id="GO:0030246">
    <property type="term" value="F:carbohydrate binding"/>
    <property type="evidence" value="ECO:0007669"/>
    <property type="project" value="UniProtKB-ARBA"/>
</dbReference>
<reference evidence="5" key="1">
    <citation type="submission" date="2020-07" db="EMBL/GenBank/DDBJ databases">
        <title>Vallitalea pronyensis genome.</title>
        <authorList>
            <person name="Postec A."/>
        </authorList>
    </citation>
    <scope>NUCLEOTIDE SEQUENCE</scope>
    <source>
        <strain evidence="5">FatNI3</strain>
    </source>
</reference>
<evidence type="ECO:0000313" key="5">
    <source>
        <dbReference type="EMBL" id="QUI22438.1"/>
    </source>
</evidence>
<dbReference type="CDD" id="cd01536">
    <property type="entry name" value="PBP1_ABC_sugar_binding-like"/>
    <property type="match status" value="1"/>
</dbReference>
<accession>A0A8J8SGL2</accession>
<evidence type="ECO:0000259" key="4">
    <source>
        <dbReference type="Pfam" id="PF13407"/>
    </source>
</evidence>
<evidence type="ECO:0000256" key="2">
    <source>
        <dbReference type="ARBA" id="ARBA00007639"/>
    </source>
</evidence>
<evidence type="ECO:0000256" key="1">
    <source>
        <dbReference type="ARBA" id="ARBA00004196"/>
    </source>
</evidence>
<evidence type="ECO:0000256" key="3">
    <source>
        <dbReference type="ARBA" id="ARBA00022729"/>
    </source>
</evidence>
<evidence type="ECO:0000313" key="6">
    <source>
        <dbReference type="Proteomes" id="UP000683246"/>
    </source>
</evidence>
<dbReference type="RefSeq" id="WP_212697924.1">
    <property type="nucleotide sequence ID" value="NZ_CP058649.1"/>
</dbReference>
<dbReference type="PANTHER" id="PTHR46847">
    <property type="entry name" value="D-ALLOSE-BINDING PERIPLASMIC PROTEIN-RELATED"/>
    <property type="match status" value="1"/>
</dbReference>
<keyword evidence="6" id="KW-1185">Reference proteome</keyword>
<protein>
    <submittedName>
        <fullName evidence="5">Sugar ABC transporter substrate-binding protein</fullName>
    </submittedName>
</protein>